<sequence>MVFSGCGVSEYYSSLTSSSASQLHTLVKDTHRQTLPYTSTATDVWDALIDLDGDGSKVDLIYRGIKMSNSLQGDTDGWNREHLWPKSYGVGYSGSDFTDVHHLRPADWGVNAARGNKQFSACWDSNECTIPANYEAATDTSSDSERWMPPVAVRGDIARAMFYMAVRYDGDDDPDLKDLVLSDCPSKDGAKLGYLSELLRWHEADPVDSAEIARNSKVCEDYQGNRNPFVDHPEYVSGIFGAANDQSEYNCGGGSATLSPTPSPVDPIDPTPTPIPHVEGACNGLEPGDVIPIAVNTNNPDSVIFLPLVDLPQFSSIYITDNAWTGLNFYRNEGIKVFTVPEGGMLQGETFGWEVGKWSTHWASESGSFSLSTQGDSVLAYCFGADANGEVNAWTNVKFLGGLSTASDGWAGREEPGNDYDYGSTHSAVPASLEDFAAPALPKKKNYGFLLNTESCKKSPSCTREEVLSQFMDLSNWEGSDLDGYDTSVVDSVFLLTDGGQGGGGGGGDEDMMNFIIIGMAVLFGLVLSCVFCLLCRKKEPTPQSRFDMTKNNHRNNMRNSRTTAGSKGLQHEKLKVAVGKGLKGAKMKSNLELV</sequence>
<keyword evidence="6" id="KW-1185">Reference proteome</keyword>
<dbReference type="EMBL" id="BRXW01000008">
    <property type="protein sequence ID" value="GMH99323.1"/>
    <property type="molecule type" value="Genomic_DNA"/>
</dbReference>
<accession>A0A9W7C703</accession>
<keyword evidence="4" id="KW-0472">Membrane</keyword>
<feature type="region of interest" description="Disordered" evidence="3">
    <location>
        <begin position="546"/>
        <end position="567"/>
    </location>
</feature>
<dbReference type="GO" id="GO:0016787">
    <property type="term" value="F:hydrolase activity"/>
    <property type="evidence" value="ECO:0007669"/>
    <property type="project" value="UniProtKB-KW"/>
</dbReference>
<dbReference type="Pfam" id="PF04231">
    <property type="entry name" value="Endonuclease_1"/>
    <property type="match status" value="1"/>
</dbReference>
<keyword evidence="1" id="KW-0540">Nuclease</keyword>
<keyword evidence="4" id="KW-1133">Transmembrane helix</keyword>
<name>A0A9W7C703_9STRA</name>
<protein>
    <submittedName>
        <fullName evidence="5">Uncharacterized protein</fullName>
    </submittedName>
</protein>
<dbReference type="SUPFAM" id="SSF54060">
    <property type="entry name" value="His-Me finger endonucleases"/>
    <property type="match status" value="1"/>
</dbReference>
<dbReference type="OrthoDB" id="423935at2759"/>
<dbReference type="AlphaFoldDB" id="A0A9W7C703"/>
<evidence type="ECO:0000256" key="2">
    <source>
        <dbReference type="ARBA" id="ARBA00022801"/>
    </source>
</evidence>
<comment type="caution">
    <text evidence="5">The sequence shown here is derived from an EMBL/GenBank/DDBJ whole genome shotgun (WGS) entry which is preliminary data.</text>
</comment>
<evidence type="ECO:0000256" key="3">
    <source>
        <dbReference type="SAM" id="MobiDB-lite"/>
    </source>
</evidence>
<evidence type="ECO:0000313" key="5">
    <source>
        <dbReference type="EMBL" id="GMH99323.1"/>
    </source>
</evidence>
<dbReference type="InterPro" id="IPR007346">
    <property type="entry name" value="Endonuclease-I"/>
</dbReference>
<dbReference type="PANTHER" id="PTHR33607:SF2">
    <property type="entry name" value="ENDONUCLEASE-1"/>
    <property type="match status" value="1"/>
</dbReference>
<reference evidence="6" key="1">
    <citation type="journal article" date="2023" name="Commun. Biol.">
        <title>Genome analysis of Parmales, the sister group of diatoms, reveals the evolutionary specialization of diatoms from phago-mixotrophs to photoautotrophs.</title>
        <authorList>
            <person name="Ban H."/>
            <person name="Sato S."/>
            <person name="Yoshikawa S."/>
            <person name="Yamada K."/>
            <person name="Nakamura Y."/>
            <person name="Ichinomiya M."/>
            <person name="Sato N."/>
            <person name="Blanc-Mathieu R."/>
            <person name="Endo H."/>
            <person name="Kuwata A."/>
            <person name="Ogata H."/>
        </authorList>
    </citation>
    <scope>NUCLEOTIDE SEQUENCE [LARGE SCALE GENOMIC DNA]</scope>
    <source>
        <strain evidence="6">NIES 3700</strain>
    </source>
</reference>
<evidence type="ECO:0000313" key="6">
    <source>
        <dbReference type="Proteomes" id="UP001165122"/>
    </source>
</evidence>
<organism evidence="5 6">
    <name type="scientific">Triparma laevis f. longispina</name>
    <dbReference type="NCBI Taxonomy" id="1714387"/>
    <lineage>
        <taxon>Eukaryota</taxon>
        <taxon>Sar</taxon>
        <taxon>Stramenopiles</taxon>
        <taxon>Ochrophyta</taxon>
        <taxon>Bolidophyceae</taxon>
        <taxon>Parmales</taxon>
        <taxon>Triparmaceae</taxon>
        <taxon>Triparma</taxon>
    </lineage>
</organism>
<dbReference type="InterPro" id="IPR044925">
    <property type="entry name" value="His-Me_finger_sf"/>
</dbReference>
<evidence type="ECO:0000256" key="4">
    <source>
        <dbReference type="SAM" id="Phobius"/>
    </source>
</evidence>
<keyword evidence="2" id="KW-0378">Hydrolase</keyword>
<evidence type="ECO:0000256" key="1">
    <source>
        <dbReference type="ARBA" id="ARBA00022722"/>
    </source>
</evidence>
<dbReference type="Proteomes" id="UP001165122">
    <property type="component" value="Unassembled WGS sequence"/>
</dbReference>
<keyword evidence="4" id="KW-0812">Transmembrane</keyword>
<dbReference type="PANTHER" id="PTHR33607">
    <property type="entry name" value="ENDONUCLEASE-1"/>
    <property type="match status" value="1"/>
</dbReference>
<feature type="transmembrane region" description="Helical" evidence="4">
    <location>
        <begin position="515"/>
        <end position="536"/>
    </location>
</feature>
<proteinExistence type="predicted"/>
<gene>
    <name evidence="5" type="ORF">TrLO_g8390</name>
</gene>
<dbReference type="GO" id="GO:0004518">
    <property type="term" value="F:nuclease activity"/>
    <property type="evidence" value="ECO:0007669"/>
    <property type="project" value="UniProtKB-KW"/>
</dbReference>